<dbReference type="InterPro" id="IPR008937">
    <property type="entry name" value="Ras-like_GEF"/>
</dbReference>
<evidence type="ECO:0000256" key="1">
    <source>
        <dbReference type="ARBA" id="ARBA00022658"/>
    </source>
</evidence>
<dbReference type="Pfam" id="PF00618">
    <property type="entry name" value="RasGEF_N"/>
    <property type="match status" value="1"/>
</dbReference>
<dbReference type="SUPFAM" id="SSF48366">
    <property type="entry name" value="Ras GEF"/>
    <property type="match status" value="1"/>
</dbReference>
<evidence type="ECO:0008006" key="8">
    <source>
        <dbReference type="Google" id="ProtNLM"/>
    </source>
</evidence>
<dbReference type="CDD" id="cd00882">
    <property type="entry name" value="Ras_like_GTPase"/>
    <property type="match status" value="1"/>
</dbReference>
<dbReference type="InterPro" id="IPR023578">
    <property type="entry name" value="Ras_GEF_dom_sf"/>
</dbReference>
<dbReference type="InterPro" id="IPR000651">
    <property type="entry name" value="Ras-like_Gua-exchang_fac_N"/>
</dbReference>
<dbReference type="SMART" id="SM00147">
    <property type="entry name" value="RasGEF"/>
    <property type="match status" value="1"/>
</dbReference>
<feature type="compositionally biased region" description="Low complexity" evidence="3">
    <location>
        <begin position="364"/>
        <end position="374"/>
    </location>
</feature>
<keyword evidence="1 2" id="KW-0344">Guanine-nucleotide releasing factor</keyword>
<dbReference type="GO" id="GO:0005085">
    <property type="term" value="F:guanyl-nucleotide exchange factor activity"/>
    <property type="evidence" value="ECO:0007669"/>
    <property type="project" value="UniProtKB-KW"/>
</dbReference>
<feature type="region of interest" description="Disordered" evidence="3">
    <location>
        <begin position="584"/>
        <end position="653"/>
    </location>
</feature>
<dbReference type="InterPro" id="IPR027417">
    <property type="entry name" value="P-loop_NTPase"/>
</dbReference>
<evidence type="ECO:0000259" key="5">
    <source>
        <dbReference type="PROSITE" id="PS50212"/>
    </source>
</evidence>
<accession>A0A5N6KUM0</accession>
<dbReference type="GO" id="GO:0005886">
    <property type="term" value="C:plasma membrane"/>
    <property type="evidence" value="ECO:0007669"/>
    <property type="project" value="TreeGrafter"/>
</dbReference>
<sequence>MTAPASKTTLPSPASSLHTRALSVNVAARRGLNQSSGVPPSTSRGVKAASSLYNTEALALDYNNHARSRNSANHDTTARSNYTSSSESVADRSRLQHHPSSADHLQSHHTPHSLRTKTSVADLKEEASEQEDLARSTRANKTNAAQTTSSHPHLNFAVLGCSGAGKTTFIRNALSLTPKQHAPSKAKLASVAGQLYSVRLFEFTFDQLPLRRDSQVVWPQRAQGIPLEHVDGAFILYDPTNGSSLDPVAKYLSSVQSTSIPVALLAAKWDLRPAHRRLAPDQIEQSKLLSDRSLALQASSTQPGTAQRCLSALLSATTRTTKPESTAPIRTIRPRRHTANLRPSHLLASVGVGPGSGKHNRATSDLSLISSKSPSVERHTGIRSARNSSQPSRPIRPNVRVDTTNMLSVPGTPEDDSPRSFLDMEDSPAVGSRLSSDSEASSQLNFASPQAPIDSSVFTFEELVTRLLTTPQVDVDVKFQTSFLTLYRLFAAPLELLSAILDHFTTIQDPEAFMTTLGSPTRDLSVIHQWLTSYPGDFARSATQKKLRTFLLSLKEEAEYVVMAKALLNALAAVNADDDTDWARTDDEITRPGTAHTFLSTSSGGSDRESFKDAEDEPSDPSRIRYTPSFTDSSPTLVGPQGSLTSSQTTMVSDGPLQRQANILVPRPTFSFNKSHWRALMQTPDLHIAHELTRMDWVMFSLIRPRDLVRHVTLQPEARRSFPGTDNVNRMIEHFNHVAYFVTNIVLYRDKPKHRTLALEKMMRVGRELRKLNNYNALGAVVAGIRGSAVQRLAQTWDLLSEERRRDFLKLEILMGTNRGHAAYRMAWENSFGERIPFLPLHRRDLIVAEQGNRTFASAGDGDALHATDRRVSWRKFEIMGDVLIGVRDAQRANLTGIVAHDDVRSLVLEGKLVKDEELLYERSVQLEPRSTAVQQTESGIAGIDISSVRRRLNPFLSRYGIV</sequence>
<feature type="compositionally biased region" description="Polar residues" evidence="3">
    <location>
        <begin position="628"/>
        <end position="652"/>
    </location>
</feature>
<dbReference type="OrthoDB" id="28357at2759"/>
<protein>
    <recommendedName>
        <fullName evidence="8">Ras-GEF domain-containing protein</fullName>
    </recommendedName>
</protein>
<dbReference type="PROSITE" id="PS50009">
    <property type="entry name" value="RASGEF_CAT"/>
    <property type="match status" value="1"/>
</dbReference>
<dbReference type="EMBL" id="VIBQ01000013">
    <property type="protein sequence ID" value="KAB8346189.1"/>
    <property type="molecule type" value="Genomic_DNA"/>
</dbReference>
<dbReference type="GO" id="GO:0007265">
    <property type="term" value="P:Ras protein signal transduction"/>
    <property type="evidence" value="ECO:0007669"/>
    <property type="project" value="TreeGrafter"/>
</dbReference>
<feature type="compositionally biased region" description="Basic and acidic residues" evidence="3">
    <location>
        <begin position="122"/>
        <end position="135"/>
    </location>
</feature>
<feature type="compositionally biased region" description="Polar residues" evidence="3">
    <location>
        <begin position="137"/>
        <end position="150"/>
    </location>
</feature>
<dbReference type="Pfam" id="PF00617">
    <property type="entry name" value="RasGEF"/>
    <property type="match status" value="1"/>
</dbReference>
<evidence type="ECO:0000313" key="7">
    <source>
        <dbReference type="Proteomes" id="UP000327013"/>
    </source>
</evidence>
<dbReference type="InterPro" id="IPR036964">
    <property type="entry name" value="RASGEF_cat_dom_sf"/>
</dbReference>
<dbReference type="Proteomes" id="UP000327013">
    <property type="component" value="Unassembled WGS sequence"/>
</dbReference>
<feature type="domain" description="Ras-GEF" evidence="4">
    <location>
        <begin position="684"/>
        <end position="930"/>
    </location>
</feature>
<feature type="domain" description="N-terminal Ras-GEF" evidence="5">
    <location>
        <begin position="451"/>
        <end position="575"/>
    </location>
</feature>
<dbReference type="Gene3D" id="1.10.840.10">
    <property type="entry name" value="Ras guanine-nucleotide exchange factors catalytic domain"/>
    <property type="match status" value="1"/>
</dbReference>
<gene>
    <name evidence="6" type="ORF">FH972_023235</name>
</gene>
<proteinExistence type="predicted"/>
<keyword evidence="7" id="KW-1185">Reference proteome</keyword>
<reference evidence="6 7" key="1">
    <citation type="submission" date="2019-06" db="EMBL/GenBank/DDBJ databases">
        <title>A chromosomal-level reference genome of Carpinus fangiana (Coryloideae, Betulaceae).</title>
        <authorList>
            <person name="Yang X."/>
            <person name="Wang Z."/>
            <person name="Zhang L."/>
            <person name="Hao G."/>
            <person name="Liu J."/>
            <person name="Yang Y."/>
        </authorList>
    </citation>
    <scope>NUCLEOTIDE SEQUENCE [LARGE SCALE GENOMIC DNA]</scope>
    <source>
        <strain evidence="6">Cfa_2016G</strain>
        <tissue evidence="6">Leaf</tissue>
    </source>
</reference>
<dbReference type="PANTHER" id="PTHR23113">
    <property type="entry name" value="GUANINE NUCLEOTIDE EXCHANGE FACTOR"/>
    <property type="match status" value="1"/>
</dbReference>
<dbReference type="InterPro" id="IPR001895">
    <property type="entry name" value="RASGEF_cat_dom"/>
</dbReference>
<feature type="region of interest" description="Disordered" evidence="3">
    <location>
        <begin position="315"/>
        <end position="436"/>
    </location>
</feature>
<dbReference type="Gene3D" id="3.40.50.300">
    <property type="entry name" value="P-loop containing nucleotide triphosphate hydrolases"/>
    <property type="match status" value="1"/>
</dbReference>
<feature type="region of interest" description="Disordered" evidence="3">
    <location>
        <begin position="67"/>
        <end position="150"/>
    </location>
</feature>
<organism evidence="6 7">
    <name type="scientific">Carpinus fangiana</name>
    <dbReference type="NCBI Taxonomy" id="176857"/>
    <lineage>
        <taxon>Eukaryota</taxon>
        <taxon>Viridiplantae</taxon>
        <taxon>Streptophyta</taxon>
        <taxon>Embryophyta</taxon>
        <taxon>Tracheophyta</taxon>
        <taxon>Spermatophyta</taxon>
        <taxon>Magnoliopsida</taxon>
        <taxon>eudicotyledons</taxon>
        <taxon>Gunneridae</taxon>
        <taxon>Pentapetalae</taxon>
        <taxon>rosids</taxon>
        <taxon>fabids</taxon>
        <taxon>Fagales</taxon>
        <taxon>Betulaceae</taxon>
        <taxon>Carpinus</taxon>
    </lineage>
</organism>
<dbReference type="CDD" id="cd06224">
    <property type="entry name" value="REM"/>
    <property type="match status" value="1"/>
</dbReference>
<dbReference type="SUPFAM" id="SSF52540">
    <property type="entry name" value="P-loop containing nucleoside triphosphate hydrolases"/>
    <property type="match status" value="1"/>
</dbReference>
<evidence type="ECO:0000313" key="6">
    <source>
        <dbReference type="EMBL" id="KAB8346189.1"/>
    </source>
</evidence>
<feature type="compositionally biased region" description="Polar residues" evidence="3">
    <location>
        <begin position="69"/>
        <end position="88"/>
    </location>
</feature>
<dbReference type="Gene3D" id="1.20.870.10">
    <property type="entry name" value="Son of sevenless (SoS) protein Chain: S domain 1"/>
    <property type="match status" value="1"/>
</dbReference>
<dbReference type="PANTHER" id="PTHR23113:SF348">
    <property type="entry name" value="GUANYL-NUCLEOTIDE EXCHANGE FACTOR RASGEF, PUTATIVE (AFU_ORTHOLOGUE AFUA_1G04700)-RELATED"/>
    <property type="match status" value="1"/>
</dbReference>
<dbReference type="PROSITE" id="PS50212">
    <property type="entry name" value="RASGEF_NTER"/>
    <property type="match status" value="1"/>
</dbReference>
<evidence type="ECO:0000256" key="2">
    <source>
        <dbReference type="PROSITE-ProRule" id="PRU00168"/>
    </source>
</evidence>
<name>A0A5N6KUM0_9ROSI</name>
<dbReference type="AlphaFoldDB" id="A0A5N6KUM0"/>
<comment type="caution">
    <text evidence="6">The sequence shown here is derived from an EMBL/GenBank/DDBJ whole genome shotgun (WGS) entry which is preliminary data.</text>
</comment>
<evidence type="ECO:0000256" key="3">
    <source>
        <dbReference type="SAM" id="MobiDB-lite"/>
    </source>
</evidence>
<evidence type="ECO:0000259" key="4">
    <source>
        <dbReference type="PROSITE" id="PS50009"/>
    </source>
</evidence>